<dbReference type="Pfam" id="PF14579">
    <property type="entry name" value="HHH_6"/>
    <property type="match status" value="1"/>
</dbReference>
<dbReference type="GO" id="GO:0006260">
    <property type="term" value="P:DNA replication"/>
    <property type="evidence" value="ECO:0007669"/>
    <property type="project" value="UniProtKB-KW"/>
</dbReference>
<dbReference type="GO" id="GO:0005737">
    <property type="term" value="C:cytoplasm"/>
    <property type="evidence" value="ECO:0007669"/>
    <property type="project" value="UniProtKB-SubCell"/>
</dbReference>
<dbReference type="InterPro" id="IPR041931">
    <property type="entry name" value="DNA_pol3_alpha_thumb_dom"/>
</dbReference>
<evidence type="ECO:0000256" key="5">
    <source>
        <dbReference type="ARBA" id="ARBA00022679"/>
    </source>
</evidence>
<dbReference type="InterPro" id="IPR003141">
    <property type="entry name" value="Pol/His_phosphatase_N"/>
</dbReference>
<comment type="caution">
    <text evidence="12">The sequence shown here is derived from an EMBL/GenBank/DDBJ whole genome shotgun (WGS) entry which is preliminary data.</text>
</comment>
<dbReference type="InterPro" id="IPR004365">
    <property type="entry name" value="NA-bd_OB_tRNA"/>
</dbReference>
<dbReference type="Pfam" id="PF02811">
    <property type="entry name" value="PHP"/>
    <property type="match status" value="1"/>
</dbReference>
<comment type="subcellular location">
    <subcellularLocation>
        <location evidence="1">Cytoplasm</location>
    </subcellularLocation>
</comment>
<dbReference type="SMART" id="SM00481">
    <property type="entry name" value="POLIIIAc"/>
    <property type="match status" value="1"/>
</dbReference>
<evidence type="ECO:0000256" key="10">
    <source>
        <dbReference type="ARBA" id="ARBA00049244"/>
    </source>
</evidence>
<accession>A0A2N0UMN0</accession>
<dbReference type="NCBIfam" id="NF005298">
    <property type="entry name" value="PRK06826.1"/>
    <property type="match status" value="1"/>
</dbReference>
<dbReference type="RefSeq" id="WP_101029282.1">
    <property type="nucleotide sequence ID" value="NZ_CABMMZ010000063.1"/>
</dbReference>
<reference evidence="12" key="1">
    <citation type="journal article" date="2018" name="Environ. Microbiol.">
        <title>Sporulation capability and amylosome conservation among diverse human colonic and rumen isolates of the keystone starch-degrader Ruminococcus bromii.</title>
        <authorList>
            <person name="Mukhopadhya I."/>
            <person name="Morais S."/>
            <person name="Laverde-Gomez J."/>
            <person name="Sheridan P.O."/>
            <person name="Walker A.W."/>
            <person name="Kelly W."/>
            <person name="Klieve A.V."/>
            <person name="Ouwerkerk D."/>
            <person name="Duncan S.H."/>
            <person name="Louis P."/>
            <person name="Koropatkin N."/>
            <person name="Cockburn D."/>
            <person name="Kibler R."/>
            <person name="Cooper P.J."/>
            <person name="Sandoval C."/>
            <person name="Crost E."/>
            <person name="Juge N."/>
            <person name="Bayer E.A."/>
            <person name="Flint H.J."/>
        </authorList>
    </citation>
    <scope>NUCLEOTIDE SEQUENCE [LARGE SCALE GENOMIC DNA]</scope>
    <source>
        <strain evidence="12">ATCC 27255</strain>
    </source>
</reference>
<dbReference type="Pfam" id="PF07733">
    <property type="entry name" value="DNA_pol3_alpha"/>
    <property type="match status" value="1"/>
</dbReference>
<sequence>MAFTHLHLHTEYSLLDGACRLSRLVKAAKEKGMTALAITDHGVMYGAVDFYKECKKQGIKPIIGCEVYVAPQSRFDKTSSYGKYYHMVLLCKNHTGYQNLIKLVSKGFTEGFYTKPRIDDELLAEYHEGLVCLSACLAGEIPQKLLDGDYAGAKSKAEYYRDMFGKENFFIELQDHGIEEQKRIIPSLVKIAREIGVDIVATNDCHYIEKQDSTVHSILLCIQTNRTVNDSDRMEFKTSEFYLKTEDEMREVFANYPEAIDNTQKIADMCNVDFEFGVRKLPRFDVPNNEDHLHYFRRKCYEGLYKHYGENPDKALIDRLEYEISTVSQMGFVDYYLIVNDFVSYAKSCGIPVGPGRGSGAGSLCAYCIGITAIDPIKYNLLFERFLNPERVSMPDFDVDFCKKRRGEVINYVVRKYGEDHVAQIISFGTMAARGAIRDVGRVLEIPYAAVDSIAKLVPMEHDMTIEDALRLNSDLRSRYKNEPQTKKLLDVAMSIEGMPRHATMHAAGVVITDKPVSDYVPLSKNDDNVVTQFTMTALEELGLLKMDFLGLRNLTVINDAEKQIKHNNPEYNPDTVDENDKKVFEMFSKGHTEGVFQFESQGMKNVLTQLKPERIEDLIAVTALYRPGPMDSIPTYIDCRHNPSHIRYKHPLLKDILGVTSGCIIYQEQVMQIFRTLAGYSLGRADIVRRAMSKKKLAVMESEREIFIHGLTDNDGNIIVEGCIRRGVDEKTAISVYDEMESFAHYAFNKSHAAAYANISYKTAWLKCHYPREYMAALLSSVLDNQNKLASYITECKRLGIRVLPPNVNESNLHFTVSGNDIRYGLLAVKNLGRNFIDEIIAERINSPYKDFFDFCKRLYGRNMNSRAIESLIKCGAFDGLGANRRQLLAIYKTALDNVEYESRRNMNGQMSFFSDSEAAEESTRPKIPDLPEFSASELLYMENEIAGMYLSGHPLDDYTTFSKAIHADKTGDIINNDSGVYFDGKKVSLVCIVSKLKTQLTKNNKLMAFVNAEDRNGMVEIVIFPNVYEKYSALLGTGGALLFRGTVNLKENEEPKIICDSIASARTNEDCKNNPVAIKNTEHFPQNYQMQAVKNDTQKPSALYLRIDDLNTDKYNRAKRVLDIFDGRTPVIFYLTDTKRKVKAPSSMWVDINPVMIKELKYQLGDENVVAK</sequence>
<keyword evidence="13" id="KW-1185">Reference proteome</keyword>
<proteinExistence type="inferred from homology"/>
<dbReference type="EC" id="2.7.7.7" evidence="3"/>
<dbReference type="GO" id="GO:0008408">
    <property type="term" value="F:3'-5' exonuclease activity"/>
    <property type="evidence" value="ECO:0007669"/>
    <property type="project" value="InterPro"/>
</dbReference>
<dbReference type="InterPro" id="IPR011708">
    <property type="entry name" value="DNA_pol3_alpha_NTPase_dom"/>
</dbReference>
<dbReference type="InterPro" id="IPR004805">
    <property type="entry name" value="DnaE2/DnaE/PolC"/>
</dbReference>
<dbReference type="NCBIfam" id="NF004226">
    <property type="entry name" value="PRK05673.1"/>
    <property type="match status" value="1"/>
</dbReference>
<dbReference type="Pfam" id="PF17657">
    <property type="entry name" value="DNA_pol3_finger"/>
    <property type="match status" value="1"/>
</dbReference>
<evidence type="ECO:0000256" key="2">
    <source>
        <dbReference type="ARBA" id="ARBA00009496"/>
    </source>
</evidence>
<keyword evidence="5 12" id="KW-0808">Transferase</keyword>
<dbReference type="GO" id="GO:0003676">
    <property type="term" value="F:nucleic acid binding"/>
    <property type="evidence" value="ECO:0007669"/>
    <property type="project" value="InterPro"/>
</dbReference>
<evidence type="ECO:0000256" key="9">
    <source>
        <dbReference type="ARBA" id="ARBA00025611"/>
    </source>
</evidence>
<dbReference type="AlphaFoldDB" id="A0A2N0UMN0"/>
<dbReference type="NCBIfam" id="TIGR00594">
    <property type="entry name" value="polc"/>
    <property type="match status" value="1"/>
</dbReference>
<evidence type="ECO:0000313" key="13">
    <source>
        <dbReference type="Proteomes" id="UP000233425"/>
    </source>
</evidence>
<dbReference type="CDD" id="cd12113">
    <property type="entry name" value="PHP_PolIIIA_DnaE3"/>
    <property type="match status" value="1"/>
</dbReference>
<dbReference type="Gene3D" id="1.10.10.1600">
    <property type="entry name" value="Bacterial DNA polymerase III alpha subunit, thumb domain"/>
    <property type="match status" value="1"/>
</dbReference>
<dbReference type="SUPFAM" id="SSF89550">
    <property type="entry name" value="PHP domain-like"/>
    <property type="match status" value="1"/>
</dbReference>
<dbReference type="InterPro" id="IPR029460">
    <property type="entry name" value="DNAPol_HHH"/>
</dbReference>
<evidence type="ECO:0000256" key="1">
    <source>
        <dbReference type="ARBA" id="ARBA00004496"/>
    </source>
</evidence>
<comment type="similarity">
    <text evidence="2">Belongs to the DNA polymerase type-C family. DnaE subfamily.</text>
</comment>
<comment type="catalytic activity">
    <reaction evidence="10">
        <text>DNA(n) + a 2'-deoxyribonucleoside 5'-triphosphate = DNA(n+1) + diphosphate</text>
        <dbReference type="Rhea" id="RHEA:22508"/>
        <dbReference type="Rhea" id="RHEA-COMP:17339"/>
        <dbReference type="Rhea" id="RHEA-COMP:17340"/>
        <dbReference type="ChEBI" id="CHEBI:33019"/>
        <dbReference type="ChEBI" id="CHEBI:61560"/>
        <dbReference type="ChEBI" id="CHEBI:173112"/>
        <dbReference type="EC" id="2.7.7.7"/>
    </reaction>
</comment>
<dbReference type="PANTHER" id="PTHR32294">
    <property type="entry name" value="DNA POLYMERASE III SUBUNIT ALPHA"/>
    <property type="match status" value="1"/>
</dbReference>
<dbReference type="InterPro" id="IPR016195">
    <property type="entry name" value="Pol/histidinol_Pase-like"/>
</dbReference>
<dbReference type="Proteomes" id="UP000233425">
    <property type="component" value="Unassembled WGS sequence"/>
</dbReference>
<feature type="domain" description="Polymerase/histidinol phosphatase N-terminal" evidence="11">
    <location>
        <begin position="4"/>
        <end position="71"/>
    </location>
</feature>
<protein>
    <recommendedName>
        <fullName evidence="4">DNA polymerase III subunit alpha</fullName>
        <ecNumber evidence="3">2.7.7.7</ecNumber>
    </recommendedName>
</protein>
<keyword evidence="6 12" id="KW-0548">Nucleotidyltransferase</keyword>
<keyword evidence="8" id="KW-0239">DNA-directed DNA polymerase</keyword>
<dbReference type="Gene3D" id="3.20.20.140">
    <property type="entry name" value="Metal-dependent hydrolases"/>
    <property type="match status" value="1"/>
</dbReference>
<organism evidence="12 13">
    <name type="scientific">Ruminococcus bromii</name>
    <dbReference type="NCBI Taxonomy" id="40518"/>
    <lineage>
        <taxon>Bacteria</taxon>
        <taxon>Bacillati</taxon>
        <taxon>Bacillota</taxon>
        <taxon>Clostridia</taxon>
        <taxon>Eubacteriales</taxon>
        <taxon>Oscillospiraceae</taxon>
        <taxon>Ruminococcus</taxon>
    </lineage>
</organism>
<dbReference type="Gene3D" id="1.10.150.870">
    <property type="match status" value="1"/>
</dbReference>
<dbReference type="Pfam" id="PF01336">
    <property type="entry name" value="tRNA_anti-codon"/>
    <property type="match status" value="1"/>
</dbReference>
<evidence type="ECO:0000256" key="7">
    <source>
        <dbReference type="ARBA" id="ARBA00022705"/>
    </source>
</evidence>
<keyword evidence="7" id="KW-0235">DNA replication</keyword>
<dbReference type="EMBL" id="NNSR01000063">
    <property type="protein sequence ID" value="PKD28245.1"/>
    <property type="molecule type" value="Genomic_DNA"/>
</dbReference>
<evidence type="ECO:0000256" key="4">
    <source>
        <dbReference type="ARBA" id="ARBA00019114"/>
    </source>
</evidence>
<dbReference type="PANTHER" id="PTHR32294:SF0">
    <property type="entry name" value="DNA POLYMERASE III SUBUNIT ALPHA"/>
    <property type="match status" value="1"/>
</dbReference>
<evidence type="ECO:0000259" key="11">
    <source>
        <dbReference type="SMART" id="SM00481"/>
    </source>
</evidence>
<name>A0A2N0UMN0_9FIRM</name>
<evidence type="ECO:0000256" key="8">
    <source>
        <dbReference type="ARBA" id="ARBA00022932"/>
    </source>
</evidence>
<dbReference type="InterPro" id="IPR040982">
    <property type="entry name" value="DNA_pol3_finger"/>
</dbReference>
<dbReference type="InterPro" id="IPR004013">
    <property type="entry name" value="PHP_dom"/>
</dbReference>
<evidence type="ECO:0000256" key="6">
    <source>
        <dbReference type="ARBA" id="ARBA00022695"/>
    </source>
</evidence>
<evidence type="ECO:0000256" key="3">
    <source>
        <dbReference type="ARBA" id="ARBA00012417"/>
    </source>
</evidence>
<comment type="function">
    <text evidence="9">DNA polymerase III is a complex, multichain enzyme responsible for most of the replicative synthesis in bacteria. This DNA polymerase also exhibits 3' to 5' exonuclease activity. The alpha chain is the DNA polymerase.</text>
</comment>
<evidence type="ECO:0000313" key="12">
    <source>
        <dbReference type="EMBL" id="PKD28245.1"/>
    </source>
</evidence>
<dbReference type="GO" id="GO:0003887">
    <property type="term" value="F:DNA-directed DNA polymerase activity"/>
    <property type="evidence" value="ECO:0007669"/>
    <property type="project" value="UniProtKB-KW"/>
</dbReference>
<dbReference type="CDD" id="cd04485">
    <property type="entry name" value="DnaE_OBF"/>
    <property type="match status" value="1"/>
</dbReference>
<gene>
    <name evidence="12" type="primary">dnaE</name>
    <name evidence="12" type="ORF">RBATCC27255_01299</name>
</gene>